<reference evidence="2" key="1">
    <citation type="submission" date="2013-09" db="EMBL/GenBank/DDBJ databases">
        <title>Corchorus olitorius genome sequencing.</title>
        <authorList>
            <person name="Alam M."/>
            <person name="Haque M.S."/>
            <person name="Islam M.S."/>
            <person name="Emdad E.M."/>
            <person name="Islam M.M."/>
            <person name="Ahmed B."/>
            <person name="Halim A."/>
            <person name="Hossen Q.M.M."/>
            <person name="Hossain M.Z."/>
            <person name="Ahmed R."/>
            <person name="Khan M.M."/>
            <person name="Islam R."/>
            <person name="Rashid M.M."/>
            <person name="Khan S.A."/>
            <person name="Rahman M.S."/>
            <person name="Alam M."/>
            <person name="Yahiya A.S."/>
            <person name="Khan M.S."/>
            <person name="Azam M.S."/>
            <person name="Haque T."/>
            <person name="Lashkar M.Z.H."/>
            <person name="Akhand A.I."/>
            <person name="Morshed G."/>
            <person name="Roy S."/>
            <person name="Uddin K.S."/>
            <person name="Rabeya T."/>
            <person name="Hossain A.S."/>
            <person name="Chowdhury A."/>
            <person name="Snigdha A.R."/>
            <person name="Mortoza M.S."/>
            <person name="Matin S.A."/>
            <person name="Hoque S.M.E."/>
            <person name="Islam M.K."/>
            <person name="Roy D.K."/>
            <person name="Haider R."/>
            <person name="Moosa M.M."/>
            <person name="Elias S.M."/>
            <person name="Hasan A.M."/>
            <person name="Jahan S."/>
            <person name="Shafiuddin M."/>
            <person name="Mahmood N."/>
            <person name="Shommy N.S."/>
        </authorList>
    </citation>
    <scope>NUCLEOTIDE SEQUENCE [LARGE SCALE GENOMIC DNA]</scope>
    <source>
        <strain evidence="2">cv. O-4</strain>
    </source>
</reference>
<proteinExistence type="predicted"/>
<organism evidence="1 2">
    <name type="scientific">Corchorus olitorius</name>
    <dbReference type="NCBI Taxonomy" id="93759"/>
    <lineage>
        <taxon>Eukaryota</taxon>
        <taxon>Viridiplantae</taxon>
        <taxon>Streptophyta</taxon>
        <taxon>Embryophyta</taxon>
        <taxon>Tracheophyta</taxon>
        <taxon>Spermatophyta</taxon>
        <taxon>Magnoliopsida</taxon>
        <taxon>eudicotyledons</taxon>
        <taxon>Gunneridae</taxon>
        <taxon>Pentapetalae</taxon>
        <taxon>rosids</taxon>
        <taxon>malvids</taxon>
        <taxon>Malvales</taxon>
        <taxon>Malvaceae</taxon>
        <taxon>Grewioideae</taxon>
        <taxon>Apeibeae</taxon>
        <taxon>Corchorus</taxon>
    </lineage>
</organism>
<dbReference type="AlphaFoldDB" id="A0A1R3GT05"/>
<evidence type="ECO:0000313" key="2">
    <source>
        <dbReference type="Proteomes" id="UP000187203"/>
    </source>
</evidence>
<dbReference type="Proteomes" id="UP000187203">
    <property type="component" value="Unassembled WGS sequence"/>
</dbReference>
<sequence>MDQISFSQHGKLILLFSHSPFYLVAMELNLLSE</sequence>
<accession>A0A1R3GT05</accession>
<protein>
    <submittedName>
        <fullName evidence="1">Uncharacterized protein</fullName>
    </submittedName>
</protein>
<comment type="caution">
    <text evidence="1">The sequence shown here is derived from an EMBL/GenBank/DDBJ whole genome shotgun (WGS) entry which is preliminary data.</text>
</comment>
<gene>
    <name evidence="1" type="ORF">COLO4_33509</name>
</gene>
<keyword evidence="2" id="KW-1185">Reference proteome</keyword>
<name>A0A1R3GT05_9ROSI</name>
<dbReference type="EMBL" id="AWUE01021741">
    <property type="protein sequence ID" value="OMO61189.1"/>
    <property type="molecule type" value="Genomic_DNA"/>
</dbReference>
<evidence type="ECO:0000313" key="1">
    <source>
        <dbReference type="EMBL" id="OMO61189.1"/>
    </source>
</evidence>